<dbReference type="InParanoid" id="A0A077ZWH4"/>
<dbReference type="AlphaFoldDB" id="A0A077ZWH4"/>
<proteinExistence type="predicted"/>
<keyword evidence="2" id="KW-1185">Reference proteome</keyword>
<dbReference type="EMBL" id="CCKQ01002832">
    <property type="protein sequence ID" value="CDW73941.1"/>
    <property type="molecule type" value="Genomic_DNA"/>
</dbReference>
<evidence type="ECO:0000313" key="2">
    <source>
        <dbReference type="Proteomes" id="UP000039865"/>
    </source>
</evidence>
<protein>
    <submittedName>
        <fullName evidence="1">Uncharacterized protein</fullName>
    </submittedName>
</protein>
<evidence type="ECO:0000313" key="1">
    <source>
        <dbReference type="EMBL" id="CDW73941.1"/>
    </source>
</evidence>
<gene>
    <name evidence="1" type="primary">Contig16717.g17811</name>
    <name evidence="1" type="ORF">STYLEM_2931</name>
</gene>
<dbReference type="Proteomes" id="UP000039865">
    <property type="component" value="Unassembled WGS sequence"/>
</dbReference>
<organism evidence="1 2">
    <name type="scientific">Stylonychia lemnae</name>
    <name type="common">Ciliate</name>
    <dbReference type="NCBI Taxonomy" id="5949"/>
    <lineage>
        <taxon>Eukaryota</taxon>
        <taxon>Sar</taxon>
        <taxon>Alveolata</taxon>
        <taxon>Ciliophora</taxon>
        <taxon>Intramacronucleata</taxon>
        <taxon>Spirotrichea</taxon>
        <taxon>Stichotrichia</taxon>
        <taxon>Sporadotrichida</taxon>
        <taxon>Oxytrichidae</taxon>
        <taxon>Stylonychinae</taxon>
        <taxon>Stylonychia</taxon>
    </lineage>
</organism>
<name>A0A077ZWH4_STYLE</name>
<reference evidence="1 2" key="1">
    <citation type="submission" date="2014-06" db="EMBL/GenBank/DDBJ databases">
        <authorList>
            <person name="Swart Estienne"/>
        </authorList>
    </citation>
    <scope>NUCLEOTIDE SEQUENCE [LARGE SCALE GENOMIC DNA]</scope>
    <source>
        <strain evidence="1 2">130c</strain>
    </source>
</reference>
<accession>A0A077ZWH4</accession>
<sequence>MLLRPSTMESNRQDLKEPLINLGHWIVTMKQYTENIQQNYFAQSILVLSKIKKNYNKDKDLYTQVYKEWSKQELGRTDDFQSNWVDIEKAINRIADQFISAYNSQKISDMMAKVTRMFSFKCEQVNKDLNSKKEELIRAEDHLTERNNTRNSLNFLWLGSWVAAAIGQAVIASEVAAAQIAVKHAYRTLKKAIASKYEVLIVRSCIVSALIQMNAISHLHPTLLSTVQIMKFTTAKVTSLVKETKIQIKNNSEYNPQFASAMLLEYYETNSQLLVRYVQAWDILQSKAMWGKPTIIAKGFI</sequence>